<reference evidence="9" key="1">
    <citation type="submission" date="2020-10" db="EMBL/GenBank/DDBJ databases">
        <authorList>
            <person name="Gilroy R."/>
        </authorList>
    </citation>
    <scope>NUCLEOTIDE SEQUENCE</scope>
    <source>
        <strain evidence="9">517</strain>
    </source>
</reference>
<dbReference type="SUPFAM" id="SSF51658">
    <property type="entry name" value="Xylose isomerase-like"/>
    <property type="match status" value="1"/>
</dbReference>
<evidence type="ECO:0000256" key="2">
    <source>
        <dbReference type="ARBA" id="ARBA00005340"/>
    </source>
</evidence>
<dbReference type="Pfam" id="PF01261">
    <property type="entry name" value="AP_endonuc_2"/>
    <property type="match status" value="1"/>
</dbReference>
<evidence type="ECO:0000256" key="5">
    <source>
        <dbReference type="ARBA" id="ARBA00022801"/>
    </source>
</evidence>
<proteinExistence type="inferred from homology"/>
<keyword evidence="5" id="KW-0378">Hydrolase</keyword>
<dbReference type="InterPro" id="IPR018246">
    <property type="entry name" value="AP_endonuc_F2_Zn_BS"/>
</dbReference>
<dbReference type="SMART" id="SM00518">
    <property type="entry name" value="AP2Ec"/>
    <property type="match status" value="1"/>
</dbReference>
<dbReference type="GO" id="GO:0006284">
    <property type="term" value="P:base-excision repair"/>
    <property type="evidence" value="ECO:0007669"/>
    <property type="project" value="TreeGrafter"/>
</dbReference>
<dbReference type="EMBL" id="JADINF010000149">
    <property type="protein sequence ID" value="MBO8424526.1"/>
    <property type="molecule type" value="Genomic_DNA"/>
</dbReference>
<comment type="similarity">
    <text evidence="2">Belongs to the AP endonuclease 2 family.</text>
</comment>
<keyword evidence="3" id="KW-0479">Metal-binding</keyword>
<dbReference type="GO" id="GO:0008081">
    <property type="term" value="F:phosphoric diester hydrolase activity"/>
    <property type="evidence" value="ECO:0007669"/>
    <property type="project" value="TreeGrafter"/>
</dbReference>
<dbReference type="AlphaFoldDB" id="A0A940IDG2"/>
<evidence type="ECO:0000313" key="10">
    <source>
        <dbReference type="Proteomes" id="UP000727857"/>
    </source>
</evidence>
<feature type="domain" description="Xylose isomerase-like TIM barrel" evidence="8">
    <location>
        <begin position="27"/>
        <end position="267"/>
    </location>
</feature>
<name>A0A940IDG2_9FIRM</name>
<evidence type="ECO:0000313" key="9">
    <source>
        <dbReference type="EMBL" id="MBO8424526.1"/>
    </source>
</evidence>
<evidence type="ECO:0000256" key="3">
    <source>
        <dbReference type="ARBA" id="ARBA00022723"/>
    </source>
</evidence>
<dbReference type="InterPro" id="IPR013022">
    <property type="entry name" value="Xyl_isomerase-like_TIM-brl"/>
</dbReference>
<sequence length="286" mass="31738">MIRFGVAGNSQSFFDEGHTTTIEAAPWCAARGIDVFEYSFGRGVNLPEATARKIGDAFRASGVEMSVHAPYFINLANPDPEMISKSFNHITSSCKKVKDFGGDRVVVHPATQGKATREEARRVMLDNAARLTDVLGEAGYSGIKICFETMGKLAQMGTLDEIIDICALSPDFYPCIDFGHINAREQGILNKPENYNNILQKMTDFMPKYKVFGMHVHFSKIQYGAKGEIRHLTFADTEYGPDYRPLMELFFAMKLEPVVISESDGTQAEDAAAMKEYFRSIGGAVR</sequence>
<dbReference type="GO" id="GO:0008270">
    <property type="term" value="F:zinc ion binding"/>
    <property type="evidence" value="ECO:0007669"/>
    <property type="project" value="InterPro"/>
</dbReference>
<dbReference type="GO" id="GO:0003677">
    <property type="term" value="F:DNA binding"/>
    <property type="evidence" value="ECO:0007669"/>
    <property type="project" value="InterPro"/>
</dbReference>
<dbReference type="GO" id="GO:0003906">
    <property type="term" value="F:DNA-(apurinic or apyrimidinic site) endonuclease activity"/>
    <property type="evidence" value="ECO:0007669"/>
    <property type="project" value="TreeGrafter"/>
</dbReference>
<comment type="cofactor">
    <cofactor evidence="1">
        <name>Zn(2+)</name>
        <dbReference type="ChEBI" id="CHEBI:29105"/>
    </cofactor>
</comment>
<comment type="caution">
    <text evidence="9">The sequence shown here is derived from an EMBL/GenBank/DDBJ whole genome shotgun (WGS) entry which is preliminary data.</text>
</comment>
<dbReference type="InterPro" id="IPR036237">
    <property type="entry name" value="Xyl_isomerase-like_sf"/>
</dbReference>
<evidence type="ECO:0000256" key="1">
    <source>
        <dbReference type="ARBA" id="ARBA00001947"/>
    </source>
</evidence>
<evidence type="ECO:0000256" key="7">
    <source>
        <dbReference type="ARBA" id="ARBA00023204"/>
    </source>
</evidence>
<reference evidence="9" key="2">
    <citation type="journal article" date="2021" name="PeerJ">
        <title>Extensive microbial diversity within the chicken gut microbiome revealed by metagenomics and culture.</title>
        <authorList>
            <person name="Gilroy R."/>
            <person name="Ravi A."/>
            <person name="Getino M."/>
            <person name="Pursley I."/>
            <person name="Horton D.L."/>
            <person name="Alikhan N.F."/>
            <person name="Baker D."/>
            <person name="Gharbi K."/>
            <person name="Hall N."/>
            <person name="Watson M."/>
            <person name="Adriaenssens E.M."/>
            <person name="Foster-Nyarko E."/>
            <person name="Jarju S."/>
            <person name="Secka A."/>
            <person name="Antonio M."/>
            <person name="Oren A."/>
            <person name="Chaudhuri R.R."/>
            <person name="La Ragione R."/>
            <person name="Hildebrand F."/>
            <person name="Pallen M.J."/>
        </authorList>
    </citation>
    <scope>NUCLEOTIDE SEQUENCE</scope>
    <source>
        <strain evidence="9">517</strain>
    </source>
</reference>
<gene>
    <name evidence="9" type="ORF">IAB16_05860</name>
</gene>
<accession>A0A940IDG2</accession>
<dbReference type="PROSITE" id="PS00729">
    <property type="entry name" value="AP_NUCLEASE_F2_1"/>
    <property type="match status" value="1"/>
</dbReference>
<evidence type="ECO:0000256" key="4">
    <source>
        <dbReference type="ARBA" id="ARBA00022763"/>
    </source>
</evidence>
<evidence type="ECO:0000259" key="8">
    <source>
        <dbReference type="Pfam" id="PF01261"/>
    </source>
</evidence>
<dbReference type="PANTHER" id="PTHR21445">
    <property type="entry name" value="ENDONUCLEASE IV ENDODEOXYRIBONUCLEASE IV"/>
    <property type="match status" value="1"/>
</dbReference>
<dbReference type="Gene3D" id="3.20.20.150">
    <property type="entry name" value="Divalent-metal-dependent TIM barrel enzymes"/>
    <property type="match status" value="1"/>
</dbReference>
<protein>
    <submittedName>
        <fullName evidence="9">TIM barrel protein</fullName>
    </submittedName>
</protein>
<keyword evidence="7" id="KW-0234">DNA repair</keyword>
<keyword evidence="4" id="KW-0227">DNA damage</keyword>
<dbReference type="Proteomes" id="UP000727857">
    <property type="component" value="Unassembled WGS sequence"/>
</dbReference>
<organism evidence="9 10">
    <name type="scientific">Candidatus Stercoripulliclostridium pullicola</name>
    <dbReference type="NCBI Taxonomy" id="2840953"/>
    <lineage>
        <taxon>Bacteria</taxon>
        <taxon>Bacillati</taxon>
        <taxon>Bacillota</taxon>
        <taxon>Clostridia</taxon>
        <taxon>Eubacteriales</taxon>
        <taxon>Candidatus Stercoripulliclostridium</taxon>
    </lineage>
</organism>
<dbReference type="InterPro" id="IPR001719">
    <property type="entry name" value="AP_endonuc_2"/>
</dbReference>
<keyword evidence="6" id="KW-0862">Zinc</keyword>
<evidence type="ECO:0000256" key="6">
    <source>
        <dbReference type="ARBA" id="ARBA00022833"/>
    </source>
</evidence>
<dbReference type="PANTHER" id="PTHR21445:SF0">
    <property type="entry name" value="APURINIC-APYRIMIDINIC ENDONUCLEASE"/>
    <property type="match status" value="1"/>
</dbReference>